<organism evidence="2 3">
    <name type="scientific">Streptococcus danieliae</name>
    <dbReference type="NCBI Taxonomy" id="747656"/>
    <lineage>
        <taxon>Bacteria</taxon>
        <taxon>Bacillati</taxon>
        <taxon>Bacillota</taxon>
        <taxon>Bacilli</taxon>
        <taxon>Lactobacillales</taxon>
        <taxon>Streptococcaceae</taxon>
        <taxon>Streptococcus</taxon>
    </lineage>
</organism>
<dbReference type="InterPro" id="IPR013520">
    <property type="entry name" value="Ribonucl_H"/>
</dbReference>
<dbReference type="AlphaFoldDB" id="A0A7X3G9W2"/>
<evidence type="ECO:0000313" key="3">
    <source>
        <dbReference type="Proteomes" id="UP000461595"/>
    </source>
</evidence>
<evidence type="ECO:0000259" key="1">
    <source>
        <dbReference type="Pfam" id="PF00929"/>
    </source>
</evidence>
<dbReference type="CDD" id="cd06127">
    <property type="entry name" value="DEDDh"/>
    <property type="match status" value="1"/>
</dbReference>
<evidence type="ECO:0000313" key="2">
    <source>
        <dbReference type="EMBL" id="MVX59675.1"/>
    </source>
</evidence>
<dbReference type="Proteomes" id="UP000461595">
    <property type="component" value="Unassembled WGS sequence"/>
</dbReference>
<dbReference type="OrthoDB" id="9776650at2"/>
<sequence length="114" mass="13326">MYSFFAFTQDIVHSLSFLQFIGDSDLVGYGINFDIKFLNNALKVCDLLQLGNKTHDIMKFVKREKLYLENYQLQTVLNSYGIDAQVPHRALEDARLIYELSTKVNKFLKRINQK</sequence>
<proteinExistence type="predicted"/>
<accession>A0A7X3G9W2</accession>
<dbReference type="Pfam" id="PF00929">
    <property type="entry name" value="RNase_T"/>
    <property type="match status" value="1"/>
</dbReference>
<dbReference type="GO" id="GO:0003676">
    <property type="term" value="F:nucleic acid binding"/>
    <property type="evidence" value="ECO:0007669"/>
    <property type="project" value="InterPro"/>
</dbReference>
<name>A0A7X3G9W2_9STRE</name>
<reference evidence="2 3" key="1">
    <citation type="submission" date="2019-12" db="EMBL/GenBank/DDBJ databases">
        <title>Microbes associate with the intestines of laboratory mice.</title>
        <authorList>
            <person name="Navarre W."/>
            <person name="Wong E."/>
        </authorList>
    </citation>
    <scope>NUCLEOTIDE SEQUENCE [LARGE SCALE GENOMIC DNA]</scope>
    <source>
        <strain evidence="2 3">NM51_B2-22</strain>
    </source>
</reference>
<comment type="caution">
    <text evidence="2">The sequence shown here is derived from an EMBL/GenBank/DDBJ whole genome shotgun (WGS) entry which is preliminary data.</text>
</comment>
<gene>
    <name evidence="2" type="ORF">E5983_08565</name>
</gene>
<dbReference type="Gene3D" id="3.30.420.10">
    <property type="entry name" value="Ribonuclease H-like superfamily/Ribonuclease H"/>
    <property type="match status" value="1"/>
</dbReference>
<dbReference type="EMBL" id="WSRS01000108">
    <property type="protein sequence ID" value="MVX59675.1"/>
    <property type="molecule type" value="Genomic_DNA"/>
</dbReference>
<dbReference type="InterPro" id="IPR036397">
    <property type="entry name" value="RNaseH_sf"/>
</dbReference>
<protein>
    <recommendedName>
        <fullName evidence="1">Exonuclease domain-containing protein</fullName>
    </recommendedName>
</protein>
<feature type="domain" description="Exonuclease" evidence="1">
    <location>
        <begin position="17"/>
        <end position="100"/>
    </location>
</feature>
<dbReference type="GO" id="GO:0004527">
    <property type="term" value="F:exonuclease activity"/>
    <property type="evidence" value="ECO:0007669"/>
    <property type="project" value="UniProtKB-ARBA"/>
</dbReference>
<dbReference type="SUPFAM" id="SSF53098">
    <property type="entry name" value="Ribonuclease H-like"/>
    <property type="match status" value="1"/>
</dbReference>
<dbReference type="InterPro" id="IPR012337">
    <property type="entry name" value="RNaseH-like_sf"/>
</dbReference>